<protein>
    <submittedName>
        <fullName evidence="2">Uncharacterized protein</fullName>
    </submittedName>
</protein>
<dbReference type="Proteomes" id="UP001163036">
    <property type="component" value="Plasmid pVP-16-VB00198-1"/>
</dbReference>
<dbReference type="AlphaFoldDB" id="A0AA46Z4D6"/>
<dbReference type="EMBL" id="CP097357">
    <property type="protein sequence ID" value="UYV29516.1"/>
    <property type="molecule type" value="Genomic_DNA"/>
</dbReference>
<proteinExistence type="predicted"/>
<organism evidence="2 3">
    <name type="scientific">Vibrio parahaemolyticus</name>
    <dbReference type="NCBI Taxonomy" id="670"/>
    <lineage>
        <taxon>Bacteria</taxon>
        <taxon>Pseudomonadati</taxon>
        <taxon>Pseudomonadota</taxon>
        <taxon>Gammaproteobacteria</taxon>
        <taxon>Vibrionales</taxon>
        <taxon>Vibrionaceae</taxon>
        <taxon>Vibrio</taxon>
    </lineage>
</organism>
<feature type="region of interest" description="Disordered" evidence="1">
    <location>
        <begin position="450"/>
        <end position="496"/>
    </location>
</feature>
<reference evidence="2" key="1">
    <citation type="submission" date="2022-05" db="EMBL/GenBank/DDBJ databases">
        <title>Megaplasmid of Vibrio parahaemolyticus.</title>
        <authorList>
            <person name="Strauch E."/>
            <person name="Borowiak M."/>
        </authorList>
    </citation>
    <scope>NUCLEOTIDE SEQUENCE</scope>
    <source>
        <strain evidence="2">16-VB00198</strain>
        <plasmid evidence="2">pVP-16-VB00198-1</plasmid>
    </source>
</reference>
<feature type="region of interest" description="Disordered" evidence="1">
    <location>
        <begin position="239"/>
        <end position="279"/>
    </location>
</feature>
<evidence type="ECO:0000313" key="2">
    <source>
        <dbReference type="EMBL" id="UYV29516.1"/>
    </source>
</evidence>
<geneLocation type="plasmid" evidence="2 3">
    <name>pVP-16-VB00198-1</name>
</geneLocation>
<sequence>MNLSTEQYKSIIANSLAIAQKQGRIGLSLSEIATETKQKRQFLKIASSDLKKDSVIDHKYDGGLPVLTFTGDDAYLEAHPLPEGFSFAEGGFLAEASKSLKGSIVQGGSKEPKVEVSQAVNTEKNTQANTISNDDSDILVDLAKSMISYISKNRNDDNNYFHADPFFKDANLTGYTMDDLLNVCGALAKEGYLKEDDLLSELQDANLYIVEDNFDSVEKMSDSELQSLISNYTPEQSVVTSPVPVKTGTSSAPASSPKPQSAPKATERETLSISKSEPKQSVEMSEYLKPLYKLDIAKVSDLNRKEKRQVSGAIIRQMLAEKGDSMNKANLFELTKPVLNVSMPTFSSWLEELVSEGVINTTKTKARLMYLVEGETSDIGLLQKVEDLKLPKEERKFSTVLDWEPVVAKEATHTATNAPIAQAQPVHTQDHKVDPSDAFGDDFVFEAFPSTISESPSEKEKQDTFAQPSGTDQKEESLTESSPVAEQQATSTDSSVNMSQQLEALLEEVMGSIDKLNGNNQAQQIGLEVSQSISRLVNYTVEREEECKKWRDATKQFLTQIK</sequence>
<feature type="compositionally biased region" description="Polar residues" evidence="1">
    <location>
        <begin position="479"/>
        <end position="496"/>
    </location>
</feature>
<accession>A0AA46Z4D6</accession>
<evidence type="ECO:0000313" key="3">
    <source>
        <dbReference type="Proteomes" id="UP001163036"/>
    </source>
</evidence>
<feature type="compositionally biased region" description="Basic and acidic residues" evidence="1">
    <location>
        <begin position="265"/>
        <end position="279"/>
    </location>
</feature>
<feature type="region of interest" description="Disordered" evidence="1">
    <location>
        <begin position="415"/>
        <end position="435"/>
    </location>
</feature>
<gene>
    <name evidence="2" type="ORF">M5598_26440</name>
</gene>
<keyword evidence="2" id="KW-0614">Plasmid</keyword>
<name>A0AA46Z4D6_VIBPH</name>
<feature type="compositionally biased region" description="Low complexity" evidence="1">
    <location>
        <begin position="250"/>
        <end position="264"/>
    </location>
</feature>
<evidence type="ECO:0000256" key="1">
    <source>
        <dbReference type="SAM" id="MobiDB-lite"/>
    </source>
</evidence>
<dbReference type="RefSeq" id="WP_258667447.1">
    <property type="nucleotide sequence ID" value="NZ_CP062152.1"/>
</dbReference>